<reference evidence="4" key="1">
    <citation type="submission" date="2018-05" db="EMBL/GenBank/DDBJ databases">
        <authorList>
            <person name="Li Y."/>
        </authorList>
    </citation>
    <scope>NUCLEOTIDE SEQUENCE [LARGE SCALE GENOMIC DNA]</scope>
    <source>
        <strain evidence="4">3d-2-2</strain>
    </source>
</reference>
<dbReference type="RefSeq" id="WP_109062761.1">
    <property type="nucleotide sequence ID" value="NZ_QETA01000006.1"/>
</dbReference>
<gene>
    <name evidence="1" type="primary">ubiT</name>
    <name evidence="3" type="ORF">DD235_13805</name>
</gene>
<keyword evidence="1" id="KW-0831">Ubiquinone biosynthesis</keyword>
<proteinExistence type="inferred from homology"/>
<dbReference type="Proteomes" id="UP000245212">
    <property type="component" value="Unassembled WGS sequence"/>
</dbReference>
<dbReference type="UniPathway" id="UPA00232"/>
<feature type="domain" description="SCP2" evidence="2">
    <location>
        <begin position="46"/>
        <end position="127"/>
    </location>
</feature>
<comment type="caution">
    <text evidence="3">The sequence shown here is derived from an EMBL/GenBank/DDBJ whole genome shotgun (WGS) entry which is preliminary data.</text>
</comment>
<accession>A0A2V1JV29</accession>
<dbReference type="AlphaFoldDB" id="A0A2V1JV29"/>
<dbReference type="InterPro" id="IPR016830">
    <property type="entry name" value="UbiT"/>
</dbReference>
<dbReference type="InterPro" id="IPR003033">
    <property type="entry name" value="SCP2_sterol-bd_dom"/>
</dbReference>
<dbReference type="Pfam" id="PF02036">
    <property type="entry name" value="SCP2"/>
    <property type="match status" value="1"/>
</dbReference>
<dbReference type="Gene3D" id="3.30.1050.10">
    <property type="entry name" value="SCP2 sterol-binding domain"/>
    <property type="match status" value="1"/>
</dbReference>
<dbReference type="EMBL" id="QETA01000006">
    <property type="protein sequence ID" value="PWF21944.1"/>
    <property type="molecule type" value="Genomic_DNA"/>
</dbReference>
<comment type="similarity">
    <text evidence="1">Belongs to the UbiT family.</text>
</comment>
<organism evidence="3 4">
    <name type="scientific">Corticimicrobacter populi</name>
    <dbReference type="NCBI Taxonomy" id="2175229"/>
    <lineage>
        <taxon>Bacteria</taxon>
        <taxon>Pseudomonadati</taxon>
        <taxon>Pseudomonadota</taxon>
        <taxon>Betaproteobacteria</taxon>
        <taxon>Burkholderiales</taxon>
        <taxon>Alcaligenaceae</taxon>
        <taxon>Corticimicrobacter</taxon>
    </lineage>
</organism>
<dbReference type="InterPro" id="IPR036527">
    <property type="entry name" value="SCP2_sterol-bd_dom_sf"/>
</dbReference>
<evidence type="ECO:0000259" key="2">
    <source>
        <dbReference type="Pfam" id="PF02036"/>
    </source>
</evidence>
<evidence type="ECO:0000256" key="1">
    <source>
        <dbReference type="HAMAP-Rule" id="MF_02231"/>
    </source>
</evidence>
<comment type="function">
    <text evidence="1">Required for O(2)-independent ubiquinone (coenzyme Q) biosynthesis. Likely functions as an accessory factor.</text>
</comment>
<dbReference type="HAMAP" id="MF_02231">
    <property type="entry name" value="UbiT"/>
    <property type="match status" value="1"/>
</dbReference>
<keyword evidence="4" id="KW-1185">Reference proteome</keyword>
<sequence>MEQNRLRLPAFLAKVGARLPEPFVSLHFVAGLEVARLMHWLNPPEELEGKVFLIRVEDLGVASRFRVMAGRFRPCMGQDEDLSLSACAADFLVMMQGEMDADTLFFQRRLRISGDTELGLVVKNWLDTEERPAWLRRLAGALLPG</sequence>
<evidence type="ECO:0000313" key="3">
    <source>
        <dbReference type="EMBL" id="PWF21944.1"/>
    </source>
</evidence>
<dbReference type="GO" id="GO:0006744">
    <property type="term" value="P:ubiquinone biosynthetic process"/>
    <property type="evidence" value="ECO:0007669"/>
    <property type="project" value="UniProtKB-UniRule"/>
</dbReference>
<comment type="pathway">
    <text evidence="1">Cofactor biosynthesis; ubiquinone biosynthesis.</text>
</comment>
<name>A0A2V1JV29_9BURK</name>
<dbReference type="SUPFAM" id="SSF55718">
    <property type="entry name" value="SCP-like"/>
    <property type="match status" value="1"/>
</dbReference>
<evidence type="ECO:0000313" key="4">
    <source>
        <dbReference type="Proteomes" id="UP000245212"/>
    </source>
</evidence>
<protein>
    <recommendedName>
        <fullName evidence="1">Ubiquinone biosynthesis accessory factor UbiT</fullName>
    </recommendedName>
</protein>